<comment type="caution">
    <text evidence="2">The sequence shown here is derived from an EMBL/GenBank/DDBJ whole genome shotgun (WGS) entry which is preliminary data.</text>
</comment>
<dbReference type="RefSeq" id="WP_139604159.1">
    <property type="nucleotide sequence ID" value="NZ_VDCQ01000030.1"/>
</dbReference>
<dbReference type="InterPro" id="IPR021598">
    <property type="entry name" value="DUF3221"/>
</dbReference>
<proteinExistence type="predicted"/>
<feature type="signal peptide" evidence="1">
    <location>
        <begin position="1"/>
        <end position="19"/>
    </location>
</feature>
<evidence type="ECO:0000256" key="1">
    <source>
        <dbReference type="SAM" id="SignalP"/>
    </source>
</evidence>
<feature type="chain" id="PRO_5038983479" evidence="1">
    <location>
        <begin position="20"/>
        <end position="135"/>
    </location>
</feature>
<sequence>MKTIAAALLLLGSLLMVQGCGNGEDKGNGNGNGQTATIRGAVIAVDDYKQGEGRQILMEVTKENGTQYDRASVSIPKDAKMFAMADGKKNKASLADLKSGQSLEVVITGPVMESYPVQVNAAEVVITGGGDTGAK</sequence>
<keyword evidence="1" id="KW-0732">Signal</keyword>
<evidence type="ECO:0000313" key="3">
    <source>
        <dbReference type="Proteomes" id="UP000307943"/>
    </source>
</evidence>
<protein>
    <submittedName>
        <fullName evidence="2">DUF3221 domain-containing protein</fullName>
    </submittedName>
</protein>
<dbReference type="PROSITE" id="PS51257">
    <property type="entry name" value="PROKAR_LIPOPROTEIN"/>
    <property type="match status" value="1"/>
</dbReference>
<dbReference type="Proteomes" id="UP000307943">
    <property type="component" value="Unassembled WGS sequence"/>
</dbReference>
<dbReference type="EMBL" id="VDCQ01000030">
    <property type="protein sequence ID" value="TNJ64413.1"/>
    <property type="molecule type" value="Genomic_DNA"/>
</dbReference>
<accession>A0A5C4T5R9</accession>
<name>A0A5C4T5R9_9BACL</name>
<dbReference type="OrthoDB" id="2662747at2"/>
<evidence type="ECO:0000313" key="2">
    <source>
        <dbReference type="EMBL" id="TNJ64413.1"/>
    </source>
</evidence>
<reference evidence="2 3" key="1">
    <citation type="submission" date="2019-05" db="EMBL/GenBank/DDBJ databases">
        <title>We sequenced the genome of Paenibacillus hemerocallicola KCTC 33185 for further insight into its adaptation and study the phylogeny of Paenibacillus.</title>
        <authorList>
            <person name="Narsing Rao M.P."/>
        </authorList>
    </citation>
    <scope>NUCLEOTIDE SEQUENCE [LARGE SCALE GENOMIC DNA]</scope>
    <source>
        <strain evidence="2 3">KCTC 33185</strain>
    </source>
</reference>
<gene>
    <name evidence="2" type="ORF">FE784_20830</name>
</gene>
<dbReference type="AlphaFoldDB" id="A0A5C4T5R9"/>
<dbReference type="Pfam" id="PF11518">
    <property type="entry name" value="DUF3221"/>
    <property type="match status" value="1"/>
</dbReference>
<keyword evidence="3" id="KW-1185">Reference proteome</keyword>
<organism evidence="2 3">
    <name type="scientific">Paenibacillus hemerocallicola</name>
    <dbReference type="NCBI Taxonomy" id="1172614"/>
    <lineage>
        <taxon>Bacteria</taxon>
        <taxon>Bacillati</taxon>
        <taxon>Bacillota</taxon>
        <taxon>Bacilli</taxon>
        <taxon>Bacillales</taxon>
        <taxon>Paenibacillaceae</taxon>
        <taxon>Paenibacillus</taxon>
    </lineage>
</organism>